<dbReference type="Proteomes" id="UP001060170">
    <property type="component" value="Chromosome 5"/>
</dbReference>
<gene>
    <name evidence="1" type="ORF">MJO28_004915</name>
</gene>
<sequence>MAGSDRFYLFIGLLVMIATNAMDELPWNPDPGHIWDFAVESPPWGDSIDLYPDVRHFNQHVEEFPLESISSQEFQTHQPVDSLTDSQRSKFPQDHMVPSTVNHHGSFLSPLSGQATDANPWHTISNPQPENFPQAHTESLTSESQVPSHLNLPTNQVTSAVLPINPGKAQISGESGIALASKGVEKIPRRRDYDSSAFGWLRPSSTQRKAVRPERRPMNMPSASPQGDFNVPKANDGHNKNLEPARQEEIFTDPFQAGLNAAAHAIFSKPNSRLPKFDTPETLSPSAPIKKPRIAQPVRHEMPFTDSFQAGLDAAMQEMFSKRINTVASNANLPKVYPPKHFSSSHPVNKPRITEPVRQEQTFTDPFQAGLDAAAQEIFGKRMDAVATDSRISKPNTPEAFSSSPPVKRPRIAEPVRQKMPLIAEPFQEGLNGAAQEIFSKRIETVATSSNFPMVSPPETASLSHPLDKQVSTEPAAMDRPSTTSFQKGLDLALQDIFSKRIDAAATNARLPKVHRPENVDTSRPIKKPRIAEPGAQDKPLIDSPQAGLNTATQETFSKGIETVATSTNPQSVYHPETLYLLHPVEKRRTIGRVTQGKPFTDSFQAGLDVASQDMANKRISYVPTRSKFLKYYPSETSSPSYAVKKPVITENDPMFYSRKVRFDRGLFIDENASEEHQRNIDKILRVLDWTPGKKFLVTQERDFARRLETYASINEEITSSKTGQKRRRLDRGPRYTWILRKRRQLFAHKDLWYKYWKAQTEIDFEKSFVDQIENRQFRDAFPSFLFYIEIIMTVVRGNQEPVGSLKQKKEQLLKNPKNDKLFKFDLGPPTNPTERYYNKQKKIKDFMEKMDLKEPEITERNQSELISKIDYTNGLITASELYLELISYLESYVMKGKMGEDNPFKEETQVLKSAFDGSKLSYNFTIWVFLELWIKIYRPVLWVQMLDSRGRRIVDTAKSFINDVFCYAIDKLNRRYEELMENEESRSI</sequence>
<organism evidence="1 2">
    <name type="scientific">Puccinia striiformis f. sp. tritici</name>
    <dbReference type="NCBI Taxonomy" id="168172"/>
    <lineage>
        <taxon>Eukaryota</taxon>
        <taxon>Fungi</taxon>
        <taxon>Dikarya</taxon>
        <taxon>Basidiomycota</taxon>
        <taxon>Pucciniomycotina</taxon>
        <taxon>Pucciniomycetes</taxon>
        <taxon>Pucciniales</taxon>
        <taxon>Pucciniaceae</taxon>
        <taxon>Puccinia</taxon>
    </lineage>
</organism>
<reference evidence="2" key="1">
    <citation type="journal article" date="2018" name="BMC Genomics">
        <title>Genomic insights into host adaptation between the wheat stripe rust pathogen (Puccinia striiformis f. sp. tritici) and the barley stripe rust pathogen (Puccinia striiformis f. sp. hordei).</title>
        <authorList>
            <person name="Xia C."/>
            <person name="Wang M."/>
            <person name="Yin C."/>
            <person name="Cornejo O.E."/>
            <person name="Hulbert S.H."/>
            <person name="Chen X."/>
        </authorList>
    </citation>
    <scope>NUCLEOTIDE SEQUENCE [LARGE SCALE GENOMIC DNA]</scope>
    <source>
        <strain evidence="2">93-210</strain>
    </source>
</reference>
<accession>A0ACC0EJF0</accession>
<name>A0ACC0EJF0_9BASI</name>
<protein>
    <submittedName>
        <fullName evidence="1">Uncharacterized protein</fullName>
    </submittedName>
</protein>
<keyword evidence="2" id="KW-1185">Reference proteome</keyword>
<reference evidence="2" key="2">
    <citation type="journal article" date="2018" name="Mol. Plant Microbe Interact.">
        <title>Genome sequence resources for the wheat stripe rust pathogen (Puccinia striiformis f. sp. tritici) and the barley stripe rust pathogen (Puccinia striiformis f. sp. hordei).</title>
        <authorList>
            <person name="Xia C."/>
            <person name="Wang M."/>
            <person name="Yin C."/>
            <person name="Cornejo O.E."/>
            <person name="Hulbert S.H."/>
            <person name="Chen X."/>
        </authorList>
    </citation>
    <scope>NUCLEOTIDE SEQUENCE [LARGE SCALE GENOMIC DNA]</scope>
    <source>
        <strain evidence="2">93-210</strain>
    </source>
</reference>
<evidence type="ECO:0000313" key="2">
    <source>
        <dbReference type="Proteomes" id="UP001060170"/>
    </source>
</evidence>
<comment type="caution">
    <text evidence="1">The sequence shown here is derived from an EMBL/GenBank/DDBJ whole genome shotgun (WGS) entry which is preliminary data.</text>
</comment>
<dbReference type="EMBL" id="CM045869">
    <property type="protein sequence ID" value="KAI7954515.1"/>
    <property type="molecule type" value="Genomic_DNA"/>
</dbReference>
<reference evidence="1 2" key="3">
    <citation type="journal article" date="2022" name="Microbiol. Spectr.">
        <title>Folding features and dynamics of 3D genome architecture in plant fungal pathogens.</title>
        <authorList>
            <person name="Xia C."/>
        </authorList>
    </citation>
    <scope>NUCLEOTIDE SEQUENCE [LARGE SCALE GENOMIC DNA]</scope>
    <source>
        <strain evidence="1 2">93-210</strain>
    </source>
</reference>
<evidence type="ECO:0000313" key="1">
    <source>
        <dbReference type="EMBL" id="KAI7954515.1"/>
    </source>
</evidence>
<proteinExistence type="predicted"/>